<name>A0A1Y3AWN3_EURMA</name>
<comment type="caution">
    <text evidence="1">The sequence shown here is derived from an EMBL/GenBank/DDBJ whole genome shotgun (WGS) entry which is preliminary data.</text>
</comment>
<sequence>MFSIECTLILLRSERNRILDNLEFISKNNIKINLLCHISKNGWKDAFVLIEQKAIRQNELNELIQISIKSQCLTYASSLIRTNFLSIYSHWHFTTGIRIYAKN</sequence>
<evidence type="ECO:0000313" key="2">
    <source>
        <dbReference type="Proteomes" id="UP000194236"/>
    </source>
</evidence>
<reference evidence="1 2" key="1">
    <citation type="submission" date="2017-03" db="EMBL/GenBank/DDBJ databases">
        <title>Genome Survey of Euroglyphus maynei.</title>
        <authorList>
            <person name="Arlian L.G."/>
            <person name="Morgan M.S."/>
            <person name="Rider S.D."/>
        </authorList>
    </citation>
    <scope>NUCLEOTIDE SEQUENCE [LARGE SCALE GENOMIC DNA]</scope>
    <source>
        <strain evidence="1">Arlian Lab</strain>
        <tissue evidence="1">Whole body</tissue>
    </source>
</reference>
<protein>
    <submittedName>
        <fullName evidence="1">Uncharacterized protein</fullName>
    </submittedName>
</protein>
<accession>A0A1Y3AWN3</accession>
<dbReference type="EMBL" id="MUJZ01054070">
    <property type="protein sequence ID" value="OTF72911.1"/>
    <property type="molecule type" value="Genomic_DNA"/>
</dbReference>
<proteinExistence type="predicted"/>
<evidence type="ECO:0000313" key="1">
    <source>
        <dbReference type="EMBL" id="OTF72911.1"/>
    </source>
</evidence>
<dbReference type="Proteomes" id="UP000194236">
    <property type="component" value="Unassembled WGS sequence"/>
</dbReference>
<gene>
    <name evidence="1" type="ORF">BLA29_010182</name>
</gene>
<organism evidence="1 2">
    <name type="scientific">Euroglyphus maynei</name>
    <name type="common">Mayne's house dust mite</name>
    <dbReference type="NCBI Taxonomy" id="6958"/>
    <lineage>
        <taxon>Eukaryota</taxon>
        <taxon>Metazoa</taxon>
        <taxon>Ecdysozoa</taxon>
        <taxon>Arthropoda</taxon>
        <taxon>Chelicerata</taxon>
        <taxon>Arachnida</taxon>
        <taxon>Acari</taxon>
        <taxon>Acariformes</taxon>
        <taxon>Sarcoptiformes</taxon>
        <taxon>Astigmata</taxon>
        <taxon>Psoroptidia</taxon>
        <taxon>Analgoidea</taxon>
        <taxon>Pyroglyphidae</taxon>
        <taxon>Pyroglyphinae</taxon>
        <taxon>Euroglyphus</taxon>
    </lineage>
</organism>
<keyword evidence="2" id="KW-1185">Reference proteome</keyword>
<dbReference type="AlphaFoldDB" id="A0A1Y3AWN3"/>